<evidence type="ECO:0000313" key="6">
    <source>
        <dbReference type="Proteomes" id="UP000092213"/>
    </source>
</evidence>
<keyword evidence="2" id="KW-0540">Nuclease</keyword>
<dbReference type="GO" id="GO:0003676">
    <property type="term" value="F:nucleic acid binding"/>
    <property type="evidence" value="ECO:0007669"/>
    <property type="project" value="InterPro"/>
</dbReference>
<dbReference type="Pfam" id="PF08774">
    <property type="entry name" value="VRR_NUC"/>
    <property type="match status" value="1"/>
</dbReference>
<evidence type="ECO:0000256" key="2">
    <source>
        <dbReference type="ARBA" id="ARBA00022722"/>
    </source>
</evidence>
<dbReference type="InterPro" id="IPR014883">
    <property type="entry name" value="VRR_NUC"/>
</dbReference>
<evidence type="ECO:0000256" key="3">
    <source>
        <dbReference type="ARBA" id="ARBA00022801"/>
    </source>
</evidence>
<sequence length="137" mass="14731">MKNNGLDPEAAEQVALMQWSLRNRQQIPALGLLFHVPNGGHRHPTQGALMKLLGVKRGVPDLCLPVPAAGHHGLWIEMKPLAGGVVSEDQKRWHASLIANGYRVEVCRGFLAAKEAILGYLGVDDPTEALDPTAGTS</sequence>
<dbReference type="GO" id="GO:0004518">
    <property type="term" value="F:nuclease activity"/>
    <property type="evidence" value="ECO:0007669"/>
    <property type="project" value="UniProtKB-KW"/>
</dbReference>
<keyword evidence="3" id="KW-0378">Hydrolase</keyword>
<protein>
    <recommendedName>
        <fullName evidence="4">VRR-NUC domain-containing protein</fullName>
    </recommendedName>
</protein>
<gene>
    <name evidence="5" type="ORF">BAU08_09470</name>
</gene>
<dbReference type="InterPro" id="IPR011856">
    <property type="entry name" value="tRNA_endonuc-like_dom_sf"/>
</dbReference>
<dbReference type="AlphaFoldDB" id="A0A193G5E7"/>
<accession>A0A193G5E7</accession>
<feature type="domain" description="VRR-NUC" evidence="4">
    <location>
        <begin position="6"/>
        <end position="111"/>
    </location>
</feature>
<evidence type="ECO:0000259" key="4">
    <source>
        <dbReference type="SMART" id="SM00990"/>
    </source>
</evidence>
<organism evidence="5 6">
    <name type="scientific">Bordetella bronchialis</name>
    <dbReference type="NCBI Taxonomy" id="463025"/>
    <lineage>
        <taxon>Bacteria</taxon>
        <taxon>Pseudomonadati</taxon>
        <taxon>Pseudomonadota</taxon>
        <taxon>Betaproteobacteria</taxon>
        <taxon>Burkholderiales</taxon>
        <taxon>Alcaligenaceae</taxon>
        <taxon>Bordetella</taxon>
    </lineage>
</organism>
<dbReference type="Proteomes" id="UP000092213">
    <property type="component" value="Chromosome"/>
</dbReference>
<dbReference type="Gene3D" id="3.40.1350.10">
    <property type="match status" value="1"/>
</dbReference>
<evidence type="ECO:0000313" key="5">
    <source>
        <dbReference type="EMBL" id="ANN74681.1"/>
    </source>
</evidence>
<dbReference type="STRING" id="463025.BAU08_09470"/>
<reference evidence="5 6" key="1">
    <citation type="submission" date="2016-06" db="EMBL/GenBank/DDBJ databases">
        <title>Complete genome sequences of Bordetella bronchialis and Bordetella flabilis.</title>
        <authorList>
            <person name="LiPuma J.J."/>
            <person name="Spilker T."/>
        </authorList>
    </citation>
    <scope>NUCLEOTIDE SEQUENCE [LARGE SCALE GENOMIC DNA]</scope>
    <source>
        <strain evidence="5 6">AU17976</strain>
    </source>
</reference>
<dbReference type="SMART" id="SM00990">
    <property type="entry name" value="VRR_NUC"/>
    <property type="match status" value="1"/>
</dbReference>
<proteinExistence type="predicted"/>
<dbReference type="EMBL" id="CP016171">
    <property type="protein sequence ID" value="ANN74681.1"/>
    <property type="molecule type" value="Genomic_DNA"/>
</dbReference>
<name>A0A193G5E7_9BORD</name>
<dbReference type="GO" id="GO:0016788">
    <property type="term" value="F:hydrolase activity, acting on ester bonds"/>
    <property type="evidence" value="ECO:0007669"/>
    <property type="project" value="InterPro"/>
</dbReference>
<comment type="cofactor">
    <cofactor evidence="1">
        <name>Mg(2+)</name>
        <dbReference type="ChEBI" id="CHEBI:18420"/>
    </cofactor>
</comment>
<evidence type="ECO:0000256" key="1">
    <source>
        <dbReference type="ARBA" id="ARBA00001946"/>
    </source>
</evidence>